<protein>
    <submittedName>
        <fullName evidence="2">Uncharacterized protein</fullName>
    </submittedName>
</protein>
<reference evidence="3" key="1">
    <citation type="submission" date="2016-10" db="EMBL/GenBank/DDBJ databases">
        <title>Comparative genomics uncovers the prolific and rare metabolic potential of the cyanobacterial genus Moorea.</title>
        <authorList>
            <person name="Leao T."/>
            <person name="Castelao G."/>
            <person name="Korobeynikov A."/>
            <person name="Monroe E.A."/>
            <person name="Podell S."/>
            <person name="Glukhov E."/>
            <person name="Allen E."/>
            <person name="Gerwick W.H."/>
            <person name="Gerwick L."/>
        </authorList>
    </citation>
    <scope>NUCLEOTIDE SEQUENCE [LARGE SCALE GENOMIC DNA]</scope>
    <source>
        <strain evidence="3">PAL-8-15-08-1</strain>
        <plasmid evidence="3">unnamed</plasmid>
    </source>
</reference>
<sequence>MAINNSEFSFEITLNPILVAFIFGGGAATATLLAFQNTIIDNQQLNNKQVQTQIVDCPLVEQLHNSENSPN</sequence>
<evidence type="ECO:0000313" key="3">
    <source>
        <dbReference type="Proteomes" id="UP000177870"/>
    </source>
</evidence>
<name>A0A1D8U497_9CYAN</name>
<dbReference type="Proteomes" id="UP000177870">
    <property type="component" value="Plasmid unnamed"/>
</dbReference>
<evidence type="ECO:0000313" key="2">
    <source>
        <dbReference type="EMBL" id="AOX04720.1"/>
    </source>
</evidence>
<dbReference type="RefSeq" id="WP_070397066.1">
    <property type="nucleotide sequence ID" value="NZ_CP017600.1"/>
</dbReference>
<accession>A0A1D8U497</accession>
<gene>
    <name evidence="2" type="ORF">BJP34_35665</name>
</gene>
<keyword evidence="1" id="KW-0472">Membrane</keyword>
<proteinExistence type="predicted"/>
<organism evidence="2 3">
    <name type="scientific">Moorena producens PAL-8-15-08-1</name>
    <dbReference type="NCBI Taxonomy" id="1458985"/>
    <lineage>
        <taxon>Bacteria</taxon>
        <taxon>Bacillati</taxon>
        <taxon>Cyanobacteriota</taxon>
        <taxon>Cyanophyceae</taxon>
        <taxon>Coleofasciculales</taxon>
        <taxon>Coleofasciculaceae</taxon>
        <taxon>Moorena</taxon>
    </lineage>
</organism>
<feature type="transmembrane region" description="Helical" evidence="1">
    <location>
        <begin position="12"/>
        <end position="35"/>
    </location>
</feature>
<dbReference type="KEGG" id="mpro:BJP34_35665"/>
<dbReference type="EMBL" id="CP017600">
    <property type="protein sequence ID" value="AOX04720.1"/>
    <property type="molecule type" value="Genomic_DNA"/>
</dbReference>
<keyword evidence="1" id="KW-0812">Transmembrane</keyword>
<keyword evidence="2" id="KW-0614">Plasmid</keyword>
<keyword evidence="1" id="KW-1133">Transmembrane helix</keyword>
<geneLocation type="plasmid" evidence="2 3">
    <name>unnamed</name>
</geneLocation>
<evidence type="ECO:0000256" key="1">
    <source>
        <dbReference type="SAM" id="Phobius"/>
    </source>
</evidence>
<dbReference type="AlphaFoldDB" id="A0A1D8U497"/>